<keyword evidence="2" id="KW-1185">Reference proteome</keyword>
<sequence length="107" mass="11868">MALLDLYISESDLNIPLRAKLEQSDALRGPLINKSGQQLFGVTRILAADELTVPEAEIAEAPSSRLDAVRGIQAAIDPGGYLWLVEKEMSRSWLNDRSRHPQNNQLT</sequence>
<accession>A0A853EXA9</accession>
<name>A0A853EXA9_9MICO</name>
<gene>
    <name evidence="1" type="ORF">HZZ10_08160</name>
</gene>
<proteinExistence type="predicted"/>
<reference evidence="1 2" key="1">
    <citation type="submission" date="2020-07" db="EMBL/GenBank/DDBJ databases">
        <title>MOT database genomes.</title>
        <authorList>
            <person name="Joseph S."/>
            <person name="Aduse-Opoku J."/>
            <person name="Hashim A."/>
            <person name="Wade W."/>
            <person name="Curtis M."/>
        </authorList>
    </citation>
    <scope>NUCLEOTIDE SEQUENCE [LARGE SCALE GENOMIC DNA]</scope>
    <source>
        <strain evidence="1 2">DSM 100099</strain>
    </source>
</reference>
<evidence type="ECO:0000313" key="2">
    <source>
        <dbReference type="Proteomes" id="UP000561011"/>
    </source>
</evidence>
<dbReference type="Proteomes" id="UP000561011">
    <property type="component" value="Unassembled WGS sequence"/>
</dbReference>
<dbReference type="RefSeq" id="WP_179913149.1">
    <property type="nucleotide sequence ID" value="NZ_JACBYE010000015.1"/>
</dbReference>
<evidence type="ECO:0000313" key="1">
    <source>
        <dbReference type="EMBL" id="NYS93498.1"/>
    </source>
</evidence>
<protein>
    <submittedName>
        <fullName evidence="1">Uncharacterized protein</fullName>
    </submittedName>
</protein>
<dbReference type="EMBL" id="JACBYE010000015">
    <property type="protein sequence ID" value="NYS93498.1"/>
    <property type="molecule type" value="Genomic_DNA"/>
</dbReference>
<dbReference type="AlphaFoldDB" id="A0A853EXA9"/>
<organism evidence="1 2">
    <name type="scientific">Sanguibacter inulinus</name>
    <dbReference type="NCBI Taxonomy" id="60922"/>
    <lineage>
        <taxon>Bacteria</taxon>
        <taxon>Bacillati</taxon>
        <taxon>Actinomycetota</taxon>
        <taxon>Actinomycetes</taxon>
        <taxon>Micrococcales</taxon>
        <taxon>Sanguibacteraceae</taxon>
        <taxon>Sanguibacter</taxon>
    </lineage>
</organism>
<comment type="caution">
    <text evidence="1">The sequence shown here is derived from an EMBL/GenBank/DDBJ whole genome shotgun (WGS) entry which is preliminary data.</text>
</comment>